<dbReference type="KEGG" id="vg:16881011"/>
<keyword evidence="2" id="KW-1185">Reference proteome</keyword>
<dbReference type="GeneID" id="16881011"/>
<dbReference type="Proteomes" id="UP000014731">
    <property type="component" value="Segment"/>
</dbReference>
<name>R9ZZQ1_9CAUD</name>
<proteinExistence type="predicted"/>
<organism evidence="1 2">
    <name type="scientific">Cellulophaga phage phi19:3</name>
    <dbReference type="NCBI Taxonomy" id="1327971"/>
    <lineage>
        <taxon>Viruses</taxon>
        <taxon>Duplodnaviria</taxon>
        <taxon>Heunggongvirae</taxon>
        <taxon>Uroviricota</taxon>
        <taxon>Caudoviricetes</taxon>
        <taxon>Pachyviridae</taxon>
        <taxon>Baltivirus</taxon>
        <taxon>Baltivirus phi19tres</taxon>
    </lineage>
</organism>
<sequence>MDANTIKFKTIQFINGTKYLAPKQVDDLKYIITHNLKIEKTEDTDKAIEEGIKTYFDMQNSVGII</sequence>
<dbReference type="EMBL" id="KC821608">
    <property type="protein sequence ID" value="AGO47438.1"/>
    <property type="molecule type" value="Genomic_DNA"/>
</dbReference>
<protein>
    <submittedName>
        <fullName evidence="1">Uncharacterized protein</fullName>
    </submittedName>
</protein>
<evidence type="ECO:0000313" key="2">
    <source>
        <dbReference type="Proteomes" id="UP000014731"/>
    </source>
</evidence>
<dbReference type="RefSeq" id="YP_008240819.1">
    <property type="nucleotide sequence ID" value="NC_021789.1"/>
</dbReference>
<accession>R9ZZQ1</accession>
<evidence type="ECO:0000313" key="1">
    <source>
        <dbReference type="EMBL" id="AGO47438.1"/>
    </source>
</evidence>
<reference evidence="2" key="2">
    <citation type="submission" date="2013-03" db="EMBL/GenBank/DDBJ databases">
        <title>The Cellulophaga phages: a novel, diverse, and globally ubiquitous model system.</title>
        <authorList>
            <person name="Holmfeldt K."/>
            <person name="Solonenko N."/>
            <person name="Shah M."/>
            <person name="Corrier K."/>
            <person name="Riemann L."/>
            <person name="VerBerkmoes N.C."/>
            <person name="Sullivan M.B."/>
        </authorList>
    </citation>
    <scope>NUCLEOTIDE SEQUENCE [LARGE SCALE GENOMIC DNA]</scope>
</reference>
<reference evidence="1 2" key="1">
    <citation type="journal article" date="2013" name="Proc. Natl. Acad. Sci. U.S.A.">
        <title>Twelve previously unknown phage genera are ubiquitous in global oceans.</title>
        <authorList>
            <person name="Holmfeldt K."/>
            <person name="Solonenko N."/>
            <person name="Shah M."/>
            <person name="Corrier K."/>
            <person name="Riemann L."/>
            <person name="Verberkmoes N.C."/>
            <person name="Sullivan M.B."/>
        </authorList>
    </citation>
    <scope>NUCLEOTIDE SEQUENCE [LARGE SCALE GENOMIC DNA]</scope>
    <source>
        <strain evidence="1">Phi19:3</strain>
    </source>
</reference>
<gene>
    <name evidence="1" type="ORF">Phi19:3_gp034</name>
</gene>